<keyword evidence="4" id="KW-1185">Reference proteome</keyword>
<sequence length="205" mass="24190">MAYLSDDPQSRESSKLGDGEWPTSLVQTEINDILRNGSKTAEEPQERQKKNMREQNCRRLLVRQRGLQRRPDSLKTPRCGVWRQSKEEKVKEERRRTEQVIALVLLLEEEERLRRCEIEIAAEVAGVAQEEEDRLMRLEAETATLALEPKEQRRQAQAAEEGRRARLQDCAARLEQHDLVDIVQVLCQHWYCPNDLRGKRRWHRE</sequence>
<keyword evidence="1" id="KW-0175">Coiled coil</keyword>
<organism evidence="3 4">
    <name type="scientific">Oleoguttula mirabilis</name>
    <dbReference type="NCBI Taxonomy" id="1507867"/>
    <lineage>
        <taxon>Eukaryota</taxon>
        <taxon>Fungi</taxon>
        <taxon>Dikarya</taxon>
        <taxon>Ascomycota</taxon>
        <taxon>Pezizomycotina</taxon>
        <taxon>Dothideomycetes</taxon>
        <taxon>Dothideomycetidae</taxon>
        <taxon>Mycosphaerellales</taxon>
        <taxon>Teratosphaeriaceae</taxon>
        <taxon>Oleoguttula</taxon>
    </lineage>
</organism>
<gene>
    <name evidence="3" type="ORF">LTR36_007364</name>
</gene>
<feature type="compositionally biased region" description="Basic and acidic residues" evidence="2">
    <location>
        <begin position="40"/>
        <end position="55"/>
    </location>
</feature>
<dbReference type="EMBL" id="JAVFHQ010000048">
    <property type="protein sequence ID" value="KAK4541832.1"/>
    <property type="molecule type" value="Genomic_DNA"/>
</dbReference>
<comment type="caution">
    <text evidence="3">The sequence shown here is derived from an EMBL/GenBank/DDBJ whole genome shotgun (WGS) entry which is preliminary data.</text>
</comment>
<evidence type="ECO:0000256" key="2">
    <source>
        <dbReference type="SAM" id="MobiDB-lite"/>
    </source>
</evidence>
<reference evidence="3 4" key="1">
    <citation type="submission" date="2021-11" db="EMBL/GenBank/DDBJ databases">
        <title>Black yeast isolated from Biological Soil Crust.</title>
        <authorList>
            <person name="Kurbessoian T."/>
        </authorList>
    </citation>
    <scope>NUCLEOTIDE SEQUENCE [LARGE SCALE GENOMIC DNA]</scope>
    <source>
        <strain evidence="3 4">CCFEE 5522</strain>
    </source>
</reference>
<proteinExistence type="predicted"/>
<feature type="coiled-coil region" evidence="1">
    <location>
        <begin position="121"/>
        <end position="148"/>
    </location>
</feature>
<name>A0AAV9J9Q0_9PEZI</name>
<evidence type="ECO:0000256" key="1">
    <source>
        <dbReference type="SAM" id="Coils"/>
    </source>
</evidence>
<dbReference type="AlphaFoldDB" id="A0AAV9J9Q0"/>
<accession>A0AAV9J9Q0</accession>
<protein>
    <submittedName>
        <fullName evidence="3">Uncharacterized protein</fullName>
    </submittedName>
</protein>
<evidence type="ECO:0000313" key="3">
    <source>
        <dbReference type="EMBL" id="KAK4541832.1"/>
    </source>
</evidence>
<evidence type="ECO:0000313" key="4">
    <source>
        <dbReference type="Proteomes" id="UP001324427"/>
    </source>
</evidence>
<feature type="compositionally biased region" description="Basic and acidic residues" evidence="2">
    <location>
        <begin position="8"/>
        <end position="18"/>
    </location>
</feature>
<dbReference type="Proteomes" id="UP001324427">
    <property type="component" value="Unassembled WGS sequence"/>
</dbReference>
<feature type="region of interest" description="Disordered" evidence="2">
    <location>
        <begin position="1"/>
        <end position="55"/>
    </location>
</feature>